<comment type="similarity">
    <text evidence="6">Belongs to the binding-protein-dependent transport system permease family.</text>
</comment>
<proteinExistence type="inferred from homology"/>
<comment type="caution">
    <text evidence="8">The sequence shown here is derived from an EMBL/GenBank/DDBJ whole genome shotgun (WGS) entry which is preliminary data.</text>
</comment>
<feature type="transmembrane region" description="Helical" evidence="6">
    <location>
        <begin position="6"/>
        <end position="26"/>
    </location>
</feature>
<dbReference type="CDD" id="cd06261">
    <property type="entry name" value="TM_PBP2"/>
    <property type="match status" value="1"/>
</dbReference>
<evidence type="ECO:0000256" key="4">
    <source>
        <dbReference type="ARBA" id="ARBA00022989"/>
    </source>
</evidence>
<keyword evidence="2 6" id="KW-0813">Transport</keyword>
<evidence type="ECO:0000256" key="5">
    <source>
        <dbReference type="ARBA" id="ARBA00023136"/>
    </source>
</evidence>
<dbReference type="PROSITE" id="PS50928">
    <property type="entry name" value="ABC_TM1"/>
    <property type="match status" value="1"/>
</dbReference>
<dbReference type="EMBL" id="SIYF01000349">
    <property type="protein sequence ID" value="TKK77153.1"/>
    <property type="molecule type" value="Genomic_DNA"/>
</dbReference>
<comment type="subcellular location">
    <subcellularLocation>
        <location evidence="6">Cell membrane</location>
        <topology evidence="6">Multi-pass membrane protein</topology>
    </subcellularLocation>
    <subcellularLocation>
        <location evidence="1">Membrane</location>
        <topology evidence="1">Multi-pass membrane protein</topology>
    </subcellularLocation>
</comment>
<keyword evidence="5 6" id="KW-0472">Membrane</keyword>
<evidence type="ECO:0000256" key="6">
    <source>
        <dbReference type="RuleBase" id="RU363032"/>
    </source>
</evidence>
<evidence type="ECO:0000256" key="2">
    <source>
        <dbReference type="ARBA" id="ARBA00022448"/>
    </source>
</evidence>
<dbReference type="GO" id="GO:0055085">
    <property type="term" value="P:transmembrane transport"/>
    <property type="evidence" value="ECO:0007669"/>
    <property type="project" value="InterPro"/>
</dbReference>
<dbReference type="GO" id="GO:0005886">
    <property type="term" value="C:plasma membrane"/>
    <property type="evidence" value="ECO:0007669"/>
    <property type="project" value="UniProtKB-SubCell"/>
</dbReference>
<evidence type="ECO:0000256" key="1">
    <source>
        <dbReference type="ARBA" id="ARBA00004141"/>
    </source>
</evidence>
<evidence type="ECO:0000256" key="3">
    <source>
        <dbReference type="ARBA" id="ARBA00022692"/>
    </source>
</evidence>
<dbReference type="InterPro" id="IPR000515">
    <property type="entry name" value="MetI-like"/>
</dbReference>
<dbReference type="Proteomes" id="UP000305511">
    <property type="component" value="Unassembled WGS sequence"/>
</dbReference>
<keyword evidence="3 6" id="KW-0812">Transmembrane</keyword>
<reference evidence="8 9" key="1">
    <citation type="submission" date="2019-02" db="EMBL/GenBank/DDBJ databases">
        <title>Bacteria dissemination in different level of health care in South Africa: the effectiveness of infections prevention and control.</title>
        <authorList>
            <person name="Shobo C."/>
            <person name="Amoako D.G."/>
            <person name="Allam M."/>
            <person name="Ismail A."/>
            <person name="Bester L.A."/>
            <person name="Essack S.Y."/>
        </authorList>
    </citation>
    <scope>NUCLEOTIDE SEQUENCE [LARGE SCALE GENOMIC DNA]</scope>
    <source>
        <strain evidence="8 9">2SIL2</strain>
    </source>
</reference>
<dbReference type="PANTHER" id="PTHR42744:SF1">
    <property type="entry name" value="BINDING-PROTEIN-DEPENDENT TRANSPORT SYSTEMS INNER MEMBRANE COMPONENT"/>
    <property type="match status" value="1"/>
</dbReference>
<dbReference type="Pfam" id="PF00528">
    <property type="entry name" value="BPD_transp_1"/>
    <property type="match status" value="1"/>
</dbReference>
<name>A0A4V6XB42_ENTFL</name>
<feature type="transmembrane region" description="Helical" evidence="6">
    <location>
        <begin position="171"/>
        <end position="189"/>
    </location>
</feature>
<dbReference type="RefSeq" id="WP_137274287.1">
    <property type="nucleotide sequence ID" value="NZ_SIYF01000349.1"/>
</dbReference>
<feature type="domain" description="ABC transmembrane type-1" evidence="7">
    <location>
        <begin position="1"/>
        <end position="193"/>
    </location>
</feature>
<feature type="transmembrane region" description="Helical" evidence="6">
    <location>
        <begin position="114"/>
        <end position="135"/>
    </location>
</feature>
<accession>A0A4V6XB42</accession>
<organism evidence="8 9">
    <name type="scientific">Enterococcus faecalis</name>
    <name type="common">Streptococcus faecalis</name>
    <dbReference type="NCBI Taxonomy" id="1351"/>
    <lineage>
        <taxon>Bacteria</taxon>
        <taxon>Bacillati</taxon>
        <taxon>Bacillota</taxon>
        <taxon>Bacilli</taxon>
        <taxon>Lactobacillales</taxon>
        <taxon>Enterococcaceae</taxon>
        <taxon>Enterococcus</taxon>
    </lineage>
</organism>
<dbReference type="AlphaFoldDB" id="A0A4V6XB42"/>
<feature type="non-terminal residue" evidence="8">
    <location>
        <position position="1"/>
    </location>
</feature>
<feature type="transmembrane region" description="Helical" evidence="6">
    <location>
        <begin position="68"/>
        <end position="93"/>
    </location>
</feature>
<protein>
    <submittedName>
        <fullName evidence="8">ABC transporter permease subunit</fullName>
    </submittedName>
</protein>
<dbReference type="Gene3D" id="1.10.3720.10">
    <property type="entry name" value="MetI-like"/>
    <property type="match status" value="1"/>
</dbReference>
<dbReference type="InterPro" id="IPR035906">
    <property type="entry name" value="MetI-like_sf"/>
</dbReference>
<evidence type="ECO:0000313" key="8">
    <source>
        <dbReference type="EMBL" id="TKK77153.1"/>
    </source>
</evidence>
<dbReference type="SUPFAM" id="SSF161098">
    <property type="entry name" value="MetI-like"/>
    <property type="match status" value="1"/>
</dbReference>
<dbReference type="PANTHER" id="PTHR42744">
    <property type="entry name" value="BINDING-PROTEIN-DEPENDENT TRANSPORT SYSTEMS INNER MEMBRANE COMPONENT"/>
    <property type="match status" value="1"/>
</dbReference>
<keyword evidence="4 6" id="KW-1133">Transmembrane helix</keyword>
<evidence type="ECO:0000259" key="7">
    <source>
        <dbReference type="PROSITE" id="PS50928"/>
    </source>
</evidence>
<gene>
    <name evidence="8" type="ORF">EY666_13100</name>
</gene>
<evidence type="ECO:0000313" key="9">
    <source>
        <dbReference type="Proteomes" id="UP000305511"/>
    </source>
</evidence>
<feature type="transmembrane region" description="Helical" evidence="6">
    <location>
        <begin position="38"/>
        <end position="62"/>
    </location>
</feature>
<sequence length="202" mass="22652">LYTTLRVTLAMVVAGIIFTPLAIWVANDNRRLSIVQPIGQILGSIPSNVYTPFIVLIISMGFNKLEWWILPLIMVGCQWYFFFNVIAGYLAIPDDIRDVTKLFKLSKWQWWTKFLIPSILPYLITAIINAAGAAWNADIAAESIQWGTKSIDVTGLGQYIAANDGVKDKSALGTLAMCFVVGLCIAFVWQPLYRAAKQKFHY</sequence>